<dbReference type="PROSITE" id="PS01271">
    <property type="entry name" value="NA_SULFATE"/>
    <property type="match status" value="1"/>
</dbReference>
<dbReference type="InterPro" id="IPR001898">
    <property type="entry name" value="SLC13A/DASS"/>
</dbReference>
<evidence type="ECO:0000313" key="7">
    <source>
        <dbReference type="EMBL" id="SMA43488.1"/>
    </source>
</evidence>
<dbReference type="Proteomes" id="UP000196573">
    <property type="component" value="Unassembled WGS sequence"/>
</dbReference>
<dbReference type="PANTHER" id="PTHR10283:SF82">
    <property type="entry name" value="SOLUTE CARRIER FAMILY 13 MEMBER 2"/>
    <property type="match status" value="1"/>
</dbReference>
<feature type="transmembrane region" description="Helical" evidence="6">
    <location>
        <begin position="93"/>
        <end position="111"/>
    </location>
</feature>
<dbReference type="InterPro" id="IPR031312">
    <property type="entry name" value="Na/sul_symport_CS"/>
</dbReference>
<evidence type="ECO:0000256" key="2">
    <source>
        <dbReference type="ARBA" id="ARBA00022448"/>
    </source>
</evidence>
<dbReference type="AlphaFoldDB" id="A0A1X7AHS1"/>
<dbReference type="GO" id="GO:0005886">
    <property type="term" value="C:plasma membrane"/>
    <property type="evidence" value="ECO:0007669"/>
    <property type="project" value="TreeGrafter"/>
</dbReference>
<dbReference type="PANTHER" id="PTHR10283">
    <property type="entry name" value="SOLUTE CARRIER FAMILY 13 MEMBER"/>
    <property type="match status" value="1"/>
</dbReference>
<gene>
    <name evidence="7" type="primary">sdcS_1</name>
    <name evidence="7" type="ORF">EHSB41UT_01605</name>
</gene>
<protein>
    <submittedName>
        <fullName evidence="7">Sodium-dependent dicarboxylate transporter SdcS</fullName>
    </submittedName>
</protein>
<keyword evidence="8" id="KW-1185">Reference proteome</keyword>
<keyword evidence="3 6" id="KW-0812">Transmembrane</keyword>
<dbReference type="RefSeq" id="WP_242667263.1">
    <property type="nucleotide sequence ID" value="NZ_CBCSCN010000008.1"/>
</dbReference>
<dbReference type="NCBIfam" id="TIGR00785">
    <property type="entry name" value="dass"/>
    <property type="match status" value="1"/>
</dbReference>
<name>A0A1X7AHS1_9GAMM</name>
<keyword evidence="2" id="KW-0813">Transport</keyword>
<feature type="transmembrane region" description="Helical" evidence="6">
    <location>
        <begin position="17"/>
        <end position="36"/>
    </location>
</feature>
<feature type="transmembrane region" description="Helical" evidence="6">
    <location>
        <begin position="346"/>
        <end position="369"/>
    </location>
</feature>
<keyword evidence="5 6" id="KW-0472">Membrane</keyword>
<feature type="transmembrane region" description="Helical" evidence="6">
    <location>
        <begin position="465"/>
        <end position="484"/>
    </location>
</feature>
<feature type="transmembrane region" description="Helical" evidence="6">
    <location>
        <begin position="375"/>
        <end position="395"/>
    </location>
</feature>
<dbReference type="GO" id="GO:0015141">
    <property type="term" value="F:succinate transmembrane transporter activity"/>
    <property type="evidence" value="ECO:0007669"/>
    <property type="project" value="UniProtKB-ARBA"/>
</dbReference>
<feature type="transmembrane region" description="Helical" evidence="6">
    <location>
        <begin position="155"/>
        <end position="171"/>
    </location>
</feature>
<proteinExistence type="predicted"/>
<reference evidence="7 8" key="1">
    <citation type="submission" date="2017-03" db="EMBL/GenBank/DDBJ databases">
        <authorList>
            <person name="Afonso C.L."/>
            <person name="Miller P.J."/>
            <person name="Scott M.A."/>
            <person name="Spackman E."/>
            <person name="Goraichik I."/>
            <person name="Dimitrov K.M."/>
            <person name="Suarez D.L."/>
            <person name="Swayne D.E."/>
        </authorList>
    </citation>
    <scope>NUCLEOTIDE SEQUENCE [LARGE SCALE GENOMIC DNA]</scope>
    <source>
        <strain evidence="7">SB41UT1</strain>
    </source>
</reference>
<feature type="transmembrane region" description="Helical" evidence="6">
    <location>
        <begin position="183"/>
        <end position="203"/>
    </location>
</feature>
<feature type="transmembrane region" description="Helical" evidence="6">
    <location>
        <begin position="305"/>
        <end position="325"/>
    </location>
</feature>
<evidence type="ECO:0000256" key="6">
    <source>
        <dbReference type="SAM" id="Phobius"/>
    </source>
</evidence>
<evidence type="ECO:0000256" key="1">
    <source>
        <dbReference type="ARBA" id="ARBA00004141"/>
    </source>
</evidence>
<evidence type="ECO:0000256" key="5">
    <source>
        <dbReference type="ARBA" id="ARBA00023136"/>
    </source>
</evidence>
<dbReference type="Pfam" id="PF00939">
    <property type="entry name" value="Na_sulph_symp"/>
    <property type="match status" value="1"/>
</dbReference>
<comment type="subcellular location">
    <subcellularLocation>
        <location evidence="1">Membrane</location>
        <topology evidence="1">Multi-pass membrane protein</topology>
    </subcellularLocation>
</comment>
<organism evidence="7 8">
    <name type="scientific">Parendozoicomonas haliclonae</name>
    <dbReference type="NCBI Taxonomy" id="1960125"/>
    <lineage>
        <taxon>Bacteria</taxon>
        <taxon>Pseudomonadati</taxon>
        <taxon>Pseudomonadota</taxon>
        <taxon>Gammaproteobacteria</taxon>
        <taxon>Oceanospirillales</taxon>
        <taxon>Endozoicomonadaceae</taxon>
        <taxon>Parendozoicomonas</taxon>
    </lineage>
</organism>
<feature type="transmembrane region" description="Helical" evidence="6">
    <location>
        <begin position="223"/>
        <end position="245"/>
    </location>
</feature>
<dbReference type="EMBL" id="FWPT01000003">
    <property type="protein sequence ID" value="SMA43488.1"/>
    <property type="molecule type" value="Genomic_DNA"/>
</dbReference>
<evidence type="ECO:0000256" key="4">
    <source>
        <dbReference type="ARBA" id="ARBA00022989"/>
    </source>
</evidence>
<keyword evidence="4 6" id="KW-1133">Transmembrane helix</keyword>
<evidence type="ECO:0000256" key="3">
    <source>
        <dbReference type="ARBA" id="ARBA00022692"/>
    </source>
</evidence>
<sequence length="488" mass="52348">MTDFPQIEDPVEEKNHMLWKLGFVLGPVFALIPLFIDAPEGLSEAAWRCAGLALMMAVWWALEIMPIAITALLPLVMGPLLGLVKLDVAAAPYAHPVIFLYLGGFMLGLAMERWGLHRRIAIHVMLKTGTGEQRLVIGFMMATAFLSMWVSNTATAVMMLPIGVSVIQMLREEGALSRGFPPALLLAIAYGASIGGMATLIGTPPNALLAAFLEDNYGMTIGFAQWMAVGLPVSLLMLMITGWWLSRGGYQLSADQSPAVRQQLQDDMQQLGRMNRGEKMVAVVFVLAALSWLSRPLLIQLFPGLPLSDTLIAIIAGMALFLLPVQMRSLEFVMNWQTMKKLPWDVLLLFGGGLSIAAMIQKSGLATWVATQMSVIPGGTELAAALLVVTVIIFLTEITSNAATTAAFLPPLGALALSLDIPPALLAIPATLAASCAFMLPVATPPNAIVFGSGMLSIRQMLRSGLILNLAGIVVIGLLSYWLVGIVF</sequence>
<accession>A0A1X7AHS1</accession>
<evidence type="ECO:0000313" key="8">
    <source>
        <dbReference type="Proteomes" id="UP000196573"/>
    </source>
</evidence>
<feature type="transmembrane region" description="Helical" evidence="6">
    <location>
        <begin position="57"/>
        <end position="81"/>
    </location>
</feature>
<dbReference type="CDD" id="cd01115">
    <property type="entry name" value="SLC13_permease"/>
    <property type="match status" value="1"/>
</dbReference>
<feature type="transmembrane region" description="Helical" evidence="6">
    <location>
        <begin position="280"/>
        <end position="299"/>
    </location>
</feature>